<protein>
    <submittedName>
        <fullName evidence="2">Uncharacterized protein</fullName>
    </submittedName>
</protein>
<dbReference type="OrthoDB" id="1101511at2759"/>
<organism evidence="2 3">
    <name type="scientific">Arabis alpina</name>
    <name type="common">Alpine rock-cress</name>
    <dbReference type="NCBI Taxonomy" id="50452"/>
    <lineage>
        <taxon>Eukaryota</taxon>
        <taxon>Viridiplantae</taxon>
        <taxon>Streptophyta</taxon>
        <taxon>Embryophyta</taxon>
        <taxon>Tracheophyta</taxon>
        <taxon>Spermatophyta</taxon>
        <taxon>Magnoliopsida</taxon>
        <taxon>eudicotyledons</taxon>
        <taxon>Gunneridae</taxon>
        <taxon>Pentapetalae</taxon>
        <taxon>rosids</taxon>
        <taxon>malvids</taxon>
        <taxon>Brassicales</taxon>
        <taxon>Brassicaceae</taxon>
        <taxon>Arabideae</taxon>
        <taxon>Arabis</taxon>
    </lineage>
</organism>
<dbReference type="Gramene" id="KFK31042">
    <property type="protein sequence ID" value="KFK31042"/>
    <property type="gene ID" value="AALP_AA6G060400"/>
</dbReference>
<accession>A0A087GME0</accession>
<sequence length="160" mass="17973">MFPQVKINRFSLECIYEFKNKNKTCITFSCILGGGWIEPRKIESEHVFIGYISSSHITKHLEGSSLYSQRRCECVPPEASIEFKVRDGAGEIVNCGLSLVYEEPNHVVIEGNGNGDTSRRDVSIGESTVSFAAGFLSLVLRFTWVGIVLFFVCGFARFFR</sequence>
<dbReference type="AlphaFoldDB" id="A0A087GME0"/>
<keyword evidence="1" id="KW-0812">Transmembrane</keyword>
<dbReference type="Proteomes" id="UP000029120">
    <property type="component" value="Chromosome 6"/>
</dbReference>
<keyword evidence="1" id="KW-1133">Transmembrane helix</keyword>
<evidence type="ECO:0000313" key="2">
    <source>
        <dbReference type="EMBL" id="KFK31042.1"/>
    </source>
</evidence>
<name>A0A087GME0_ARAAL</name>
<evidence type="ECO:0000313" key="3">
    <source>
        <dbReference type="Proteomes" id="UP000029120"/>
    </source>
</evidence>
<keyword evidence="1" id="KW-0472">Membrane</keyword>
<dbReference type="EMBL" id="CM002874">
    <property type="protein sequence ID" value="KFK31042.1"/>
    <property type="molecule type" value="Genomic_DNA"/>
</dbReference>
<reference evidence="3" key="1">
    <citation type="journal article" date="2015" name="Nat. Plants">
        <title>Genome expansion of Arabis alpina linked with retrotransposition and reduced symmetric DNA methylation.</title>
        <authorList>
            <person name="Willing E.M."/>
            <person name="Rawat V."/>
            <person name="Mandakova T."/>
            <person name="Maumus F."/>
            <person name="James G.V."/>
            <person name="Nordstroem K.J."/>
            <person name="Becker C."/>
            <person name="Warthmann N."/>
            <person name="Chica C."/>
            <person name="Szarzynska B."/>
            <person name="Zytnicki M."/>
            <person name="Albani M.C."/>
            <person name="Kiefer C."/>
            <person name="Bergonzi S."/>
            <person name="Castaings L."/>
            <person name="Mateos J.L."/>
            <person name="Berns M.C."/>
            <person name="Bujdoso N."/>
            <person name="Piofczyk T."/>
            <person name="de Lorenzo L."/>
            <person name="Barrero-Sicilia C."/>
            <person name="Mateos I."/>
            <person name="Piednoel M."/>
            <person name="Hagmann J."/>
            <person name="Chen-Min-Tao R."/>
            <person name="Iglesias-Fernandez R."/>
            <person name="Schuster S.C."/>
            <person name="Alonso-Blanco C."/>
            <person name="Roudier F."/>
            <person name="Carbonero P."/>
            <person name="Paz-Ares J."/>
            <person name="Davis S.J."/>
            <person name="Pecinka A."/>
            <person name="Quesneville H."/>
            <person name="Colot V."/>
            <person name="Lysak M.A."/>
            <person name="Weigel D."/>
            <person name="Coupland G."/>
            <person name="Schneeberger K."/>
        </authorList>
    </citation>
    <scope>NUCLEOTIDE SEQUENCE [LARGE SCALE GENOMIC DNA]</scope>
    <source>
        <strain evidence="3">cv. Pajares</strain>
    </source>
</reference>
<proteinExistence type="predicted"/>
<keyword evidence="3" id="KW-1185">Reference proteome</keyword>
<evidence type="ECO:0000256" key="1">
    <source>
        <dbReference type="SAM" id="Phobius"/>
    </source>
</evidence>
<feature type="transmembrane region" description="Helical" evidence="1">
    <location>
        <begin position="138"/>
        <end position="159"/>
    </location>
</feature>
<gene>
    <name evidence="2" type="ordered locus">AALP_Aa6g060400</name>
</gene>